<proteinExistence type="predicted"/>
<organism evidence="2 3">
    <name type="scientific">Datura stramonium</name>
    <name type="common">Jimsonweed</name>
    <name type="synonym">Common thornapple</name>
    <dbReference type="NCBI Taxonomy" id="4076"/>
    <lineage>
        <taxon>Eukaryota</taxon>
        <taxon>Viridiplantae</taxon>
        <taxon>Streptophyta</taxon>
        <taxon>Embryophyta</taxon>
        <taxon>Tracheophyta</taxon>
        <taxon>Spermatophyta</taxon>
        <taxon>Magnoliopsida</taxon>
        <taxon>eudicotyledons</taxon>
        <taxon>Gunneridae</taxon>
        <taxon>Pentapetalae</taxon>
        <taxon>asterids</taxon>
        <taxon>lamiids</taxon>
        <taxon>Solanales</taxon>
        <taxon>Solanaceae</taxon>
        <taxon>Solanoideae</taxon>
        <taxon>Datureae</taxon>
        <taxon>Datura</taxon>
    </lineage>
</organism>
<protein>
    <recommendedName>
        <fullName evidence="4">Transmembrane protein</fullName>
    </recommendedName>
</protein>
<gene>
    <name evidence="2" type="ORF">HAX54_006963</name>
</gene>
<evidence type="ECO:0000313" key="3">
    <source>
        <dbReference type="Proteomes" id="UP000823775"/>
    </source>
</evidence>
<keyword evidence="3" id="KW-1185">Reference proteome</keyword>
<dbReference type="PANTHER" id="PTHR33237:SF21">
    <property type="entry name" value="TRANSMEMBRANE PROTEIN"/>
    <property type="match status" value="1"/>
</dbReference>
<dbReference type="PANTHER" id="PTHR33237">
    <property type="entry name" value="F2P16.13 PROTEIN-RELATED"/>
    <property type="match status" value="1"/>
</dbReference>
<sequence length="216" mass="24672">MQSNLCFSSFNYSFSFSLAFHQTLCVHILKNKTMEAALWNLEDKWKLSTQQSIAIFSCTCSLVIGICIVTILIRRRAATRRKGIVGQDPCSSMDNDIEWSEQKLLSSSSTSVKKVLHNTLRWSGPSKWEEKRSTSHTERVSPLLGESGQWHSHNSDSPVWQRPILMGEKCELPRFSGLILYDERGRPVHHVDNDQFSFNQENVDVVGRTTLKDLLL</sequence>
<keyword evidence="1" id="KW-0472">Membrane</keyword>
<accession>A0ABS8TB00</accession>
<comment type="caution">
    <text evidence="2">The sequence shown here is derived from an EMBL/GenBank/DDBJ whole genome shotgun (WGS) entry which is preliminary data.</text>
</comment>
<dbReference type="Proteomes" id="UP000823775">
    <property type="component" value="Unassembled WGS sequence"/>
</dbReference>
<feature type="transmembrane region" description="Helical" evidence="1">
    <location>
        <begin position="53"/>
        <end position="73"/>
    </location>
</feature>
<evidence type="ECO:0000313" key="2">
    <source>
        <dbReference type="EMBL" id="MCD7468599.1"/>
    </source>
</evidence>
<dbReference type="EMBL" id="JACEIK010001359">
    <property type="protein sequence ID" value="MCD7468599.1"/>
    <property type="molecule type" value="Genomic_DNA"/>
</dbReference>
<name>A0ABS8TB00_DATST</name>
<reference evidence="2 3" key="1">
    <citation type="journal article" date="2021" name="BMC Genomics">
        <title>Datura genome reveals duplications of psychoactive alkaloid biosynthetic genes and high mutation rate following tissue culture.</title>
        <authorList>
            <person name="Rajewski A."/>
            <person name="Carter-House D."/>
            <person name="Stajich J."/>
            <person name="Litt A."/>
        </authorList>
    </citation>
    <scope>NUCLEOTIDE SEQUENCE [LARGE SCALE GENOMIC DNA]</scope>
    <source>
        <strain evidence="2">AR-01</strain>
    </source>
</reference>
<evidence type="ECO:0008006" key="4">
    <source>
        <dbReference type="Google" id="ProtNLM"/>
    </source>
</evidence>
<keyword evidence="1" id="KW-0812">Transmembrane</keyword>
<keyword evidence="1" id="KW-1133">Transmembrane helix</keyword>
<evidence type="ECO:0000256" key="1">
    <source>
        <dbReference type="SAM" id="Phobius"/>
    </source>
</evidence>